<feature type="region of interest" description="Disordered" evidence="2">
    <location>
        <begin position="100"/>
        <end position="130"/>
    </location>
</feature>
<feature type="domain" description="SWIM-type" evidence="3">
    <location>
        <begin position="56"/>
        <end position="90"/>
    </location>
</feature>
<keyword evidence="1" id="KW-0862">Zinc</keyword>
<dbReference type="Proteomes" id="UP000023435">
    <property type="component" value="Unassembled WGS sequence"/>
</dbReference>
<dbReference type="OrthoDB" id="242553at2"/>
<dbReference type="PROSITE" id="PS50966">
    <property type="entry name" value="ZF_SWIM"/>
    <property type="match status" value="2"/>
</dbReference>
<dbReference type="InterPro" id="IPR007527">
    <property type="entry name" value="Znf_SWIM"/>
</dbReference>
<dbReference type="GO" id="GO:0008270">
    <property type="term" value="F:zinc ion binding"/>
    <property type="evidence" value="ECO:0007669"/>
    <property type="project" value="UniProtKB-KW"/>
</dbReference>
<organism evidence="4 5">
    <name type="scientific">Lysobacter capsici AZ78</name>
    <dbReference type="NCBI Taxonomy" id="1444315"/>
    <lineage>
        <taxon>Bacteria</taxon>
        <taxon>Pseudomonadati</taxon>
        <taxon>Pseudomonadota</taxon>
        <taxon>Gammaproteobacteria</taxon>
        <taxon>Lysobacterales</taxon>
        <taxon>Lysobacteraceae</taxon>
        <taxon>Lysobacter</taxon>
    </lineage>
</organism>
<comment type="caution">
    <text evidence="4">The sequence shown here is derived from an EMBL/GenBank/DDBJ whole genome shotgun (WGS) entry which is preliminary data.</text>
</comment>
<evidence type="ECO:0000313" key="5">
    <source>
        <dbReference type="Proteomes" id="UP000023435"/>
    </source>
</evidence>
<name>A0A108U846_9GAMM</name>
<dbReference type="AlphaFoldDB" id="A0A108U846"/>
<evidence type="ECO:0000256" key="1">
    <source>
        <dbReference type="PROSITE-ProRule" id="PRU00325"/>
    </source>
</evidence>
<sequence>MSPRRPDLLELSVDALIALANAGFVKRALKELDEGRMPRIEELDDGAVRAHYDDGQHATLAAGRSLREAVCSCPASGLCRHRVTLVLAYQRWVRDAVGEGADEAPVSDANDAVADPLGDSAPAAETASQRWTPTEFDDAAIAAAFPAATMDLATRLAAARPVIALQAGLGDNAPNARLPMCSVRFFSRSSLLHARCDCRQGSGCEHVVLAVWAFRQWRASHDEGAEATLELQPRQHGERSDAVGFDAQAQALRDELGRLCLRLWMDGSSQSPLLLEAPFESLRQRCAQLGWSWVLASLQRLQDLLTAQHARSTRFDPLQLLDAVAECTARVDAARQAGRARADGGIAPLPASQILGIGVKGEVALDHLRLVSLGAQCWQDQDAEGVRVLFADPDTQSVTVLERQWPRADAASGATPTALMARRIAGQTLRQFASGQVVTRGAKRRANGVIDIAAGARQTNVLPLAPQSWDQLRAPLRQTGARALSAHLRRALPDFVRPPQAIEHLHVLPVHAVLDWGWDAAEQTLRARLRSGGEEDASEIDPGDCLRLALPHSAAAVGAVDVLARALNGEWGAPRAVAGLARLQAGHLQLLPLALVTEQRALVLQAESAPAQALPMQAFDYAGSALAHQVEQTRQQLAAWLRQGLRHQNAAARERMRALATGLEQAGLRRIAGLLGDAVDAVGAVDPARLPERMALLVLALDGVCRDAVEPA</sequence>
<reference evidence="4 5" key="1">
    <citation type="journal article" date="2014" name="Genome Announc.">
        <title>Draft Genome Sequence of Lysobacter capsici AZ78, a Bacterium Antagonistic to Plant-Pathogenic Oomycetes.</title>
        <authorList>
            <person name="Puopolo G."/>
            <person name="Sonego P."/>
            <person name="Engelen K."/>
            <person name="Pertot I."/>
        </authorList>
    </citation>
    <scope>NUCLEOTIDE SEQUENCE [LARGE SCALE GENOMIC DNA]</scope>
    <source>
        <strain evidence="4 5">AZ78</strain>
    </source>
</reference>
<evidence type="ECO:0000256" key="2">
    <source>
        <dbReference type="SAM" id="MobiDB-lite"/>
    </source>
</evidence>
<evidence type="ECO:0000259" key="3">
    <source>
        <dbReference type="PROSITE" id="PS50966"/>
    </source>
</evidence>
<accession>A0A108U846</accession>
<protein>
    <submittedName>
        <fullName evidence="4">YehQ protein</fullName>
    </submittedName>
</protein>
<keyword evidence="1" id="KW-0479">Metal-binding</keyword>
<gene>
    <name evidence="4" type="ORF">AZ78_1865</name>
</gene>
<evidence type="ECO:0000313" key="4">
    <source>
        <dbReference type="EMBL" id="KWS04316.1"/>
    </source>
</evidence>
<dbReference type="Pfam" id="PF04434">
    <property type="entry name" value="SWIM"/>
    <property type="match status" value="2"/>
</dbReference>
<dbReference type="EMBL" id="JAJA02000001">
    <property type="protein sequence ID" value="KWS04316.1"/>
    <property type="molecule type" value="Genomic_DNA"/>
</dbReference>
<keyword evidence="1" id="KW-0863">Zinc-finger</keyword>
<keyword evidence="5" id="KW-1185">Reference proteome</keyword>
<proteinExistence type="predicted"/>
<dbReference type="RefSeq" id="WP_036114496.1">
    <property type="nucleotide sequence ID" value="NZ_JAJA02000001.1"/>
</dbReference>
<feature type="domain" description="SWIM-type" evidence="3">
    <location>
        <begin position="181"/>
        <end position="215"/>
    </location>
</feature>